<name>A0ABQ7GCE0_DUNSA</name>
<dbReference type="EMBL" id="MU069885">
    <property type="protein sequence ID" value="KAF5832268.1"/>
    <property type="molecule type" value="Genomic_DNA"/>
</dbReference>
<dbReference type="Proteomes" id="UP000815325">
    <property type="component" value="Unassembled WGS sequence"/>
</dbReference>
<sequence length="85" mass="9972">MQAIRALRAPLTRETRGLIRKDVQQKRFMSGDDEPGVHRVNWWDAPQDPNVWQKHQLAWWTIGFYYSIYYLVSGGSKEEQPPAKA</sequence>
<keyword evidence="2" id="KW-1185">Reference proteome</keyword>
<protein>
    <submittedName>
        <fullName evidence="1">Uncharacterized protein</fullName>
    </submittedName>
</protein>
<proteinExistence type="predicted"/>
<accession>A0ABQ7GCE0</accession>
<gene>
    <name evidence="1" type="ORF">DUNSADRAFT_11911</name>
</gene>
<comment type="caution">
    <text evidence="1">The sequence shown here is derived from an EMBL/GenBank/DDBJ whole genome shotgun (WGS) entry which is preliminary data.</text>
</comment>
<organism evidence="1 2">
    <name type="scientific">Dunaliella salina</name>
    <name type="common">Green alga</name>
    <name type="synonym">Protococcus salinus</name>
    <dbReference type="NCBI Taxonomy" id="3046"/>
    <lineage>
        <taxon>Eukaryota</taxon>
        <taxon>Viridiplantae</taxon>
        <taxon>Chlorophyta</taxon>
        <taxon>core chlorophytes</taxon>
        <taxon>Chlorophyceae</taxon>
        <taxon>CS clade</taxon>
        <taxon>Chlamydomonadales</taxon>
        <taxon>Dunaliellaceae</taxon>
        <taxon>Dunaliella</taxon>
    </lineage>
</organism>
<evidence type="ECO:0000313" key="1">
    <source>
        <dbReference type="EMBL" id="KAF5832268.1"/>
    </source>
</evidence>
<reference evidence="1" key="1">
    <citation type="submission" date="2017-08" db="EMBL/GenBank/DDBJ databases">
        <authorList>
            <person name="Polle J.E."/>
            <person name="Barry K."/>
            <person name="Cushman J."/>
            <person name="Schmutz J."/>
            <person name="Tran D."/>
            <person name="Hathwaick L.T."/>
            <person name="Yim W.C."/>
            <person name="Jenkins J."/>
            <person name="Mckie-Krisberg Z.M."/>
            <person name="Prochnik S."/>
            <person name="Lindquist E."/>
            <person name="Dockter R.B."/>
            <person name="Adam C."/>
            <person name="Molina H."/>
            <person name="Bunkerborg J."/>
            <person name="Jin E."/>
            <person name="Buchheim M."/>
            <person name="Magnuson J."/>
        </authorList>
    </citation>
    <scope>NUCLEOTIDE SEQUENCE</scope>
    <source>
        <strain evidence="1">CCAP 19/18</strain>
    </source>
</reference>
<evidence type="ECO:0000313" key="2">
    <source>
        <dbReference type="Proteomes" id="UP000815325"/>
    </source>
</evidence>